<sequence>MKSVMRIIVRIVNANKRNWTALKPKGTESDYNGSCFIIGNGQMVPGLKMASKVSVIICDIELGKPDMLPETGRNSVRKDDGIAGNGDSKKSEWQLVMSCIEVQNLP</sequence>
<dbReference type="AlphaFoldDB" id="A0A7G9YJ85"/>
<reference evidence="2" key="1">
    <citation type="submission" date="2020-06" db="EMBL/GenBank/DDBJ databases">
        <title>Unique genomic features of the anaerobic methanotrophic archaea.</title>
        <authorList>
            <person name="Chadwick G.L."/>
            <person name="Skennerton C.T."/>
            <person name="Laso-Perez R."/>
            <person name="Leu A.O."/>
            <person name="Speth D.R."/>
            <person name="Yu H."/>
            <person name="Morgan-Lang C."/>
            <person name="Hatzenpichler R."/>
            <person name="Goudeau D."/>
            <person name="Malmstrom R."/>
            <person name="Brazelton W.J."/>
            <person name="Woyke T."/>
            <person name="Hallam S.J."/>
            <person name="Tyson G.W."/>
            <person name="Wegener G."/>
            <person name="Boetius A."/>
            <person name="Orphan V."/>
        </authorList>
    </citation>
    <scope>NUCLEOTIDE SEQUENCE</scope>
</reference>
<feature type="compositionally biased region" description="Basic and acidic residues" evidence="1">
    <location>
        <begin position="76"/>
        <end position="89"/>
    </location>
</feature>
<gene>
    <name evidence="2" type="ORF">MIDAKHNJ_00002</name>
</gene>
<evidence type="ECO:0000256" key="1">
    <source>
        <dbReference type="SAM" id="MobiDB-lite"/>
    </source>
</evidence>
<protein>
    <submittedName>
        <fullName evidence="2">Uncharacterized protein</fullName>
    </submittedName>
</protein>
<feature type="region of interest" description="Disordered" evidence="1">
    <location>
        <begin position="69"/>
        <end position="89"/>
    </location>
</feature>
<proteinExistence type="predicted"/>
<accession>A0A7G9YJ85</accession>
<organism evidence="2">
    <name type="scientific">Candidatus Methanogaster sp. ANME-2c ERB4</name>
    <dbReference type="NCBI Taxonomy" id="2759911"/>
    <lineage>
        <taxon>Archaea</taxon>
        <taxon>Methanobacteriati</taxon>
        <taxon>Methanobacteriota</taxon>
        <taxon>Stenosarchaea group</taxon>
        <taxon>Methanomicrobia</taxon>
        <taxon>Methanosarcinales</taxon>
        <taxon>ANME-2 cluster</taxon>
        <taxon>Candidatus Methanogasteraceae</taxon>
        <taxon>Candidatus Methanogaster</taxon>
    </lineage>
</organism>
<dbReference type="EMBL" id="MT631299">
    <property type="protein sequence ID" value="QNO48069.1"/>
    <property type="molecule type" value="Genomic_DNA"/>
</dbReference>
<evidence type="ECO:0000313" key="2">
    <source>
        <dbReference type="EMBL" id="QNO48069.1"/>
    </source>
</evidence>
<name>A0A7G9YJ85_9EURY</name>